<dbReference type="PANTHER" id="PTHR43340">
    <property type="entry name" value="HYPOXANTHINE-GUANINE PHOSPHORIBOSYLTRANSFERASE"/>
    <property type="match status" value="1"/>
</dbReference>
<dbReference type="SUPFAM" id="SSF53271">
    <property type="entry name" value="PRTase-like"/>
    <property type="match status" value="1"/>
</dbReference>
<dbReference type="EMBL" id="JAHAIK010000021">
    <property type="protein sequence ID" value="MBS5965457.1"/>
    <property type="molecule type" value="Genomic_DNA"/>
</dbReference>
<evidence type="ECO:0000313" key="20">
    <source>
        <dbReference type="EMBL" id="PMC60440.1"/>
    </source>
</evidence>
<evidence type="ECO:0000256" key="4">
    <source>
        <dbReference type="ARBA" id="ARBA00004669"/>
    </source>
</evidence>
<dbReference type="Pfam" id="PF00156">
    <property type="entry name" value="Pribosyltran"/>
    <property type="match status" value="1"/>
</dbReference>
<evidence type="ECO:0000256" key="9">
    <source>
        <dbReference type="ARBA" id="ARBA00022679"/>
    </source>
</evidence>
<dbReference type="NCBIfam" id="TIGR01203">
    <property type="entry name" value="HGPRTase"/>
    <property type="match status" value="1"/>
</dbReference>
<accession>A0A233UYW6</accession>
<evidence type="ECO:0000256" key="14">
    <source>
        <dbReference type="ARBA" id="ARBA00048811"/>
    </source>
</evidence>
<dbReference type="EMBL" id="PNHD01000003">
    <property type="protein sequence ID" value="PMC60440.1"/>
    <property type="molecule type" value="Genomic_DNA"/>
</dbReference>
<evidence type="ECO:0000256" key="11">
    <source>
        <dbReference type="ARBA" id="ARBA00022726"/>
    </source>
</evidence>
<dbReference type="EC" id="2.4.2.8" evidence="16"/>
<evidence type="ECO:0000256" key="13">
    <source>
        <dbReference type="ARBA" id="ARBA00022842"/>
    </source>
</evidence>
<dbReference type="EMBL" id="NDYE01000013">
    <property type="protein sequence ID" value="OXZ32078.1"/>
    <property type="molecule type" value="Genomic_DNA"/>
</dbReference>
<dbReference type="Gene3D" id="3.40.50.2020">
    <property type="match status" value="1"/>
</dbReference>
<evidence type="ECO:0000256" key="15">
    <source>
        <dbReference type="ARBA" id="ARBA00049402"/>
    </source>
</evidence>
<dbReference type="Proteomes" id="UP000235723">
    <property type="component" value="Unassembled WGS sequence"/>
</dbReference>
<dbReference type="AlphaFoldDB" id="A0A233UYW6"/>
<reference evidence="21" key="2">
    <citation type="submission" date="2017-04" db="EMBL/GenBank/DDBJ databases">
        <title>Finegoldia magna isolated from orthopedic joint implant-associated infections.</title>
        <authorList>
            <person name="Bjorklund S."/>
            <person name="Bruggemann H."/>
            <person name="Jensen A."/>
            <person name="Hellmark B."/>
            <person name="Soderquist B."/>
        </authorList>
    </citation>
    <scope>NUCLEOTIDE SEQUENCE [LARGE SCALE GENOMIC DNA]</scope>
    <source>
        <strain evidence="21">12T273</strain>
    </source>
</reference>
<name>A0A233UYW6_FINMA</name>
<keyword evidence="8 16" id="KW-0328">Glycosyltransferase</keyword>
<dbReference type="GO" id="GO:0046100">
    <property type="term" value="P:hypoxanthine metabolic process"/>
    <property type="evidence" value="ECO:0007669"/>
    <property type="project" value="TreeGrafter"/>
</dbReference>
<evidence type="ECO:0000256" key="1">
    <source>
        <dbReference type="ARBA" id="ARBA00001946"/>
    </source>
</evidence>
<dbReference type="Proteomes" id="UP000215546">
    <property type="component" value="Unassembled WGS sequence"/>
</dbReference>
<evidence type="ECO:0000256" key="3">
    <source>
        <dbReference type="ARBA" id="ARBA00004496"/>
    </source>
</evidence>
<dbReference type="PANTHER" id="PTHR43340:SF1">
    <property type="entry name" value="HYPOXANTHINE PHOSPHORIBOSYLTRANSFERASE"/>
    <property type="match status" value="1"/>
</dbReference>
<keyword evidence="10 16" id="KW-0479">Metal-binding</keyword>
<dbReference type="GO" id="GO:0005829">
    <property type="term" value="C:cytosol"/>
    <property type="evidence" value="ECO:0007669"/>
    <property type="project" value="TreeGrafter"/>
</dbReference>
<comment type="caution">
    <text evidence="19">The sequence shown here is derived from an EMBL/GenBank/DDBJ whole genome shotgun (WGS) entry which is preliminary data.</text>
</comment>
<comment type="pathway">
    <text evidence="4 16">Purine metabolism; IMP biosynthesis via salvage pathway; IMP from hypoxanthine: step 1/1.</text>
</comment>
<gene>
    <name evidence="18" type="primary">hpt</name>
    <name evidence="19" type="ORF">B9N55_06825</name>
    <name evidence="20" type="ORF">CJ208_03275</name>
    <name evidence="18" type="ORF">KIA07_07330</name>
</gene>
<reference evidence="18" key="4">
    <citation type="submission" date="2021-02" db="EMBL/GenBank/DDBJ databases">
        <title>Infant gut strain persistence is associated with maternal origin, phylogeny, and functional potential including surface adhesion and iron acquisition.</title>
        <authorList>
            <person name="Lou Y.C."/>
        </authorList>
    </citation>
    <scope>NUCLEOTIDE SEQUENCE</scope>
    <source>
        <strain evidence="18">L3_058_000G1_dasL3_058_000G1_concoct_72</strain>
    </source>
</reference>
<reference evidence="19" key="1">
    <citation type="journal article" date="2017" name="J. Clin. Microbiol.">
        <title>Finegoldia magna Isolated from Orthopedic Joint Implant-Associated Infections.</title>
        <authorList>
            <person name="Soderquist B."/>
            <person name="Bjorklund S."/>
            <person name="Hellmark B."/>
            <person name="Jensen A."/>
            <person name="Bruggemann H."/>
        </authorList>
    </citation>
    <scope>NUCLEOTIDE SEQUENCE</scope>
    <source>
        <strain evidence="19">12T273</strain>
    </source>
</reference>
<dbReference type="InterPro" id="IPR050408">
    <property type="entry name" value="HGPRT"/>
</dbReference>
<reference evidence="20 22" key="3">
    <citation type="submission" date="2017-09" db="EMBL/GenBank/DDBJ databases">
        <title>Bacterial strain isolated from the female urinary microbiota.</title>
        <authorList>
            <person name="Thomas-White K."/>
            <person name="Kumar N."/>
            <person name="Forster S."/>
            <person name="Putonti C."/>
            <person name="Lawley T."/>
            <person name="Wolfe A.J."/>
        </authorList>
    </citation>
    <scope>NUCLEOTIDE SEQUENCE [LARGE SCALE GENOMIC DNA]</scope>
    <source>
        <strain evidence="20 22">UMB0115</strain>
    </source>
</reference>
<dbReference type="UniPathway" id="UPA00591">
    <property type="reaction ID" value="UER00648"/>
</dbReference>
<sequence length="186" mass="20971">MKSNLCDAVEKVLIPKSEIDKRIEELGKEITEEYRGKGELIVVGILRGAAMFMSNLTLNIDLEVGIDFMAVSSYGHSSESSGTVRIIKDLEEDIAGKNILIVEDIVDSGRTLSYLVRNLMDRKAKSVKIASLLDKPERRTNEVDVQFKGFTVPNEFIVGYGLDFAQQFRNIEDICILKKSFYEKEI</sequence>
<dbReference type="Proteomes" id="UP000730862">
    <property type="component" value="Unassembled WGS sequence"/>
</dbReference>
<evidence type="ECO:0000256" key="8">
    <source>
        <dbReference type="ARBA" id="ARBA00022676"/>
    </source>
</evidence>
<keyword evidence="9 16" id="KW-0808">Transferase</keyword>
<evidence type="ECO:0000313" key="19">
    <source>
        <dbReference type="EMBL" id="OXZ32078.1"/>
    </source>
</evidence>
<dbReference type="InterPro" id="IPR000836">
    <property type="entry name" value="PRTase_dom"/>
</dbReference>
<evidence type="ECO:0000259" key="17">
    <source>
        <dbReference type="Pfam" id="PF00156"/>
    </source>
</evidence>
<comment type="function">
    <text evidence="2">Purine salvage pathway enzyme that catalyzes the transfer of the ribosyl-5-phosphate group from 5-phospho-alpha-D-ribose 1-diphosphate (PRPP) to the N9 position of the 6-oxopurines hypoxanthine and guanine to form the corresponding ribonucleotides IMP (inosine 5'-monophosphate) and GMP (guanosine 5'-monophosphate), with the release of PPi.</text>
</comment>
<comment type="pathway">
    <text evidence="5">Purine metabolism; GMP biosynthesis via salvage pathway; GMP from guanine: step 1/1.</text>
</comment>
<evidence type="ECO:0000256" key="10">
    <source>
        <dbReference type="ARBA" id="ARBA00022723"/>
    </source>
</evidence>
<dbReference type="GO" id="GO:0006166">
    <property type="term" value="P:purine ribonucleoside salvage"/>
    <property type="evidence" value="ECO:0007669"/>
    <property type="project" value="UniProtKB-KW"/>
</dbReference>
<evidence type="ECO:0000313" key="22">
    <source>
        <dbReference type="Proteomes" id="UP000235723"/>
    </source>
</evidence>
<dbReference type="GO" id="GO:0032263">
    <property type="term" value="P:GMP salvage"/>
    <property type="evidence" value="ECO:0007669"/>
    <property type="project" value="TreeGrafter"/>
</dbReference>
<organism evidence="19 21">
    <name type="scientific">Finegoldia magna</name>
    <name type="common">Peptostreptococcus magnus</name>
    <dbReference type="NCBI Taxonomy" id="1260"/>
    <lineage>
        <taxon>Bacteria</taxon>
        <taxon>Bacillati</taxon>
        <taxon>Bacillota</taxon>
        <taxon>Tissierellia</taxon>
        <taxon>Tissierellales</taxon>
        <taxon>Peptoniphilaceae</taxon>
        <taxon>Finegoldia</taxon>
    </lineage>
</organism>
<feature type="domain" description="Phosphoribosyltransferase" evidence="17">
    <location>
        <begin position="19"/>
        <end position="164"/>
    </location>
</feature>
<dbReference type="FunFam" id="3.40.50.2020:FF:000006">
    <property type="entry name" value="Hypoxanthine phosphoribosyltransferase"/>
    <property type="match status" value="1"/>
</dbReference>
<dbReference type="InterPro" id="IPR005904">
    <property type="entry name" value="Hxn_phspho_trans"/>
</dbReference>
<dbReference type="GO" id="GO:0000166">
    <property type="term" value="F:nucleotide binding"/>
    <property type="evidence" value="ECO:0007669"/>
    <property type="project" value="UniProtKB-KW"/>
</dbReference>
<dbReference type="GO" id="GO:0000287">
    <property type="term" value="F:magnesium ion binding"/>
    <property type="evidence" value="ECO:0007669"/>
    <property type="project" value="TreeGrafter"/>
</dbReference>
<evidence type="ECO:0000256" key="16">
    <source>
        <dbReference type="RuleBase" id="RU364099"/>
    </source>
</evidence>
<keyword evidence="12 16" id="KW-0547">Nucleotide-binding</keyword>
<comment type="catalytic activity">
    <reaction evidence="14">
        <text>GMP + diphosphate = guanine + 5-phospho-alpha-D-ribose 1-diphosphate</text>
        <dbReference type="Rhea" id="RHEA:25424"/>
        <dbReference type="ChEBI" id="CHEBI:16235"/>
        <dbReference type="ChEBI" id="CHEBI:33019"/>
        <dbReference type="ChEBI" id="CHEBI:58017"/>
        <dbReference type="ChEBI" id="CHEBI:58115"/>
        <dbReference type="EC" id="2.4.2.8"/>
    </reaction>
    <physiologicalReaction direction="right-to-left" evidence="14">
        <dbReference type="Rhea" id="RHEA:25426"/>
    </physiologicalReaction>
</comment>
<comment type="subcellular location">
    <subcellularLocation>
        <location evidence="3 16">Cytoplasm</location>
    </subcellularLocation>
</comment>
<dbReference type="GO" id="GO:0006178">
    <property type="term" value="P:guanine salvage"/>
    <property type="evidence" value="ECO:0007669"/>
    <property type="project" value="TreeGrafter"/>
</dbReference>
<evidence type="ECO:0000256" key="12">
    <source>
        <dbReference type="ARBA" id="ARBA00022741"/>
    </source>
</evidence>
<dbReference type="RefSeq" id="WP_094208766.1">
    <property type="nucleotide sequence ID" value="NZ_CAUPKI010000004.1"/>
</dbReference>
<dbReference type="GO" id="GO:0004422">
    <property type="term" value="F:hypoxanthine phosphoribosyltransferase activity"/>
    <property type="evidence" value="ECO:0007669"/>
    <property type="project" value="InterPro"/>
</dbReference>
<evidence type="ECO:0000313" key="21">
    <source>
        <dbReference type="Proteomes" id="UP000215546"/>
    </source>
</evidence>
<keyword evidence="11 16" id="KW-0660">Purine salvage</keyword>
<evidence type="ECO:0000256" key="7">
    <source>
        <dbReference type="ARBA" id="ARBA00022490"/>
    </source>
</evidence>
<evidence type="ECO:0000256" key="6">
    <source>
        <dbReference type="ARBA" id="ARBA00008391"/>
    </source>
</evidence>
<evidence type="ECO:0000313" key="18">
    <source>
        <dbReference type="EMBL" id="MBS5965457.1"/>
    </source>
</evidence>
<evidence type="ECO:0000256" key="5">
    <source>
        <dbReference type="ARBA" id="ARBA00004676"/>
    </source>
</evidence>
<evidence type="ECO:0000256" key="2">
    <source>
        <dbReference type="ARBA" id="ARBA00002049"/>
    </source>
</evidence>
<proteinExistence type="inferred from homology"/>
<dbReference type="GO" id="GO:0052657">
    <property type="term" value="F:guanine phosphoribosyltransferase activity"/>
    <property type="evidence" value="ECO:0007669"/>
    <property type="project" value="UniProtKB-ARBA"/>
</dbReference>
<protein>
    <recommendedName>
        <fullName evidence="16">Hypoxanthine phosphoribosyltransferase</fullName>
        <ecNumber evidence="16">2.4.2.8</ecNumber>
    </recommendedName>
</protein>
<comment type="similarity">
    <text evidence="6 16">Belongs to the purine/pyrimidine phosphoribosyltransferase family.</text>
</comment>
<comment type="cofactor">
    <cofactor evidence="1 16">
        <name>Mg(2+)</name>
        <dbReference type="ChEBI" id="CHEBI:18420"/>
    </cofactor>
</comment>
<dbReference type="GO" id="GO:0032264">
    <property type="term" value="P:IMP salvage"/>
    <property type="evidence" value="ECO:0007669"/>
    <property type="project" value="UniProtKB-UniPathway"/>
</dbReference>
<comment type="catalytic activity">
    <reaction evidence="15">
        <text>IMP + diphosphate = hypoxanthine + 5-phospho-alpha-D-ribose 1-diphosphate</text>
        <dbReference type="Rhea" id="RHEA:17973"/>
        <dbReference type="ChEBI" id="CHEBI:17368"/>
        <dbReference type="ChEBI" id="CHEBI:33019"/>
        <dbReference type="ChEBI" id="CHEBI:58017"/>
        <dbReference type="ChEBI" id="CHEBI:58053"/>
        <dbReference type="EC" id="2.4.2.8"/>
    </reaction>
    <physiologicalReaction direction="right-to-left" evidence="15">
        <dbReference type="Rhea" id="RHEA:17975"/>
    </physiologicalReaction>
</comment>
<keyword evidence="7 16" id="KW-0963">Cytoplasm</keyword>
<dbReference type="InterPro" id="IPR029057">
    <property type="entry name" value="PRTase-like"/>
</dbReference>
<keyword evidence="13 16" id="KW-0460">Magnesium</keyword>
<dbReference type="CDD" id="cd06223">
    <property type="entry name" value="PRTases_typeI"/>
    <property type="match status" value="1"/>
</dbReference>